<comment type="similarity">
    <text evidence="1">Belongs to the transglycosylase Slt family.</text>
</comment>
<dbReference type="InterPro" id="IPR023346">
    <property type="entry name" value="Lysozyme-like_dom_sf"/>
</dbReference>
<dbReference type="PANTHER" id="PTHR37423:SF2">
    <property type="entry name" value="MEMBRANE-BOUND LYTIC MUREIN TRANSGLYCOSYLASE C"/>
    <property type="match status" value="1"/>
</dbReference>
<dbReference type="Proteomes" id="UP000575241">
    <property type="component" value="Unassembled WGS sequence"/>
</dbReference>
<dbReference type="PANTHER" id="PTHR37423">
    <property type="entry name" value="SOLUBLE LYTIC MUREIN TRANSGLYCOSYLASE-RELATED"/>
    <property type="match status" value="1"/>
</dbReference>
<dbReference type="InterPro" id="IPR008258">
    <property type="entry name" value="Transglycosylase_SLT_dom_1"/>
</dbReference>
<dbReference type="Pfam" id="PF01464">
    <property type="entry name" value="SLT"/>
    <property type="match status" value="1"/>
</dbReference>
<evidence type="ECO:0000256" key="1">
    <source>
        <dbReference type="ARBA" id="ARBA00007734"/>
    </source>
</evidence>
<organism evidence="5 6">
    <name type="scientific">Sphingomonas kyeonggiensis</name>
    <dbReference type="NCBI Taxonomy" id="1268553"/>
    <lineage>
        <taxon>Bacteria</taxon>
        <taxon>Pseudomonadati</taxon>
        <taxon>Pseudomonadota</taxon>
        <taxon>Alphaproteobacteria</taxon>
        <taxon>Sphingomonadales</taxon>
        <taxon>Sphingomonadaceae</taxon>
        <taxon>Sphingomonas</taxon>
    </lineage>
</organism>
<protein>
    <submittedName>
        <fullName evidence="5">Soluble lytic murein transglycosylase-like protein</fullName>
    </submittedName>
</protein>
<dbReference type="SUPFAM" id="SSF53955">
    <property type="entry name" value="Lysozyme-like"/>
    <property type="match status" value="1"/>
</dbReference>
<keyword evidence="6" id="KW-1185">Reference proteome</keyword>
<evidence type="ECO:0000256" key="3">
    <source>
        <dbReference type="SAM" id="MobiDB-lite"/>
    </source>
</evidence>
<name>A0A7W7K5V4_9SPHN</name>
<sequence length="258" mass="27468">MRAPHRSQQRWGDTRKPRVADRLLLLLLSGLSLAAAPMSLGHAQTVSPVPAEASAPFAAFVAEASQRFGIPVAWIRALMRVESANDVRAVSPKGAMGLMQIMPDTWAYLRARHRLSSDPFDPRDNIIAGTAYMRELYNRYGAPGFLAAYNAGPGRYDEHLANGRPLPAETRAYVAHLAPLVGGEPSAAVVTVAAADPLAWTRAPLFIGAPDRGPGAGPTQADAQPRDGDNAAQLRHASDDANPTGGLFVSRQEPAGPR</sequence>
<dbReference type="AlphaFoldDB" id="A0A7W7K5V4"/>
<proteinExistence type="inferred from homology"/>
<evidence type="ECO:0000313" key="5">
    <source>
        <dbReference type="EMBL" id="MBB4840925.1"/>
    </source>
</evidence>
<comment type="similarity">
    <text evidence="2">Belongs to the virb1 family.</text>
</comment>
<feature type="domain" description="Transglycosylase SLT" evidence="4">
    <location>
        <begin position="62"/>
        <end position="161"/>
    </location>
</feature>
<dbReference type="CDD" id="cd00254">
    <property type="entry name" value="LT-like"/>
    <property type="match status" value="1"/>
</dbReference>
<accession>A0A7W7K5V4</accession>
<dbReference type="Gene3D" id="1.10.530.10">
    <property type="match status" value="1"/>
</dbReference>
<gene>
    <name evidence="5" type="ORF">HNP52_004022</name>
</gene>
<evidence type="ECO:0000256" key="2">
    <source>
        <dbReference type="ARBA" id="ARBA00009387"/>
    </source>
</evidence>
<dbReference type="RefSeq" id="WP_184169746.1">
    <property type="nucleotide sequence ID" value="NZ_JACHLN010000004.1"/>
</dbReference>
<feature type="region of interest" description="Disordered" evidence="3">
    <location>
        <begin position="209"/>
        <end position="258"/>
    </location>
</feature>
<dbReference type="EMBL" id="JACHLN010000004">
    <property type="protein sequence ID" value="MBB4840925.1"/>
    <property type="molecule type" value="Genomic_DNA"/>
</dbReference>
<evidence type="ECO:0000259" key="4">
    <source>
        <dbReference type="Pfam" id="PF01464"/>
    </source>
</evidence>
<reference evidence="5 6" key="1">
    <citation type="submission" date="2020-08" db="EMBL/GenBank/DDBJ databases">
        <title>Functional genomics of gut bacteria from endangered species of beetles.</title>
        <authorList>
            <person name="Carlos-Shanley C."/>
        </authorList>
    </citation>
    <scope>NUCLEOTIDE SEQUENCE [LARGE SCALE GENOMIC DNA]</scope>
    <source>
        <strain evidence="5 6">S00224</strain>
    </source>
</reference>
<comment type="caution">
    <text evidence="5">The sequence shown here is derived from an EMBL/GenBank/DDBJ whole genome shotgun (WGS) entry which is preliminary data.</text>
</comment>
<evidence type="ECO:0000313" key="6">
    <source>
        <dbReference type="Proteomes" id="UP000575241"/>
    </source>
</evidence>